<accession>A0A430ALU9</accession>
<dbReference type="GO" id="GO:0005737">
    <property type="term" value="C:cytoplasm"/>
    <property type="evidence" value="ECO:0007669"/>
    <property type="project" value="UniProtKB-SubCell"/>
</dbReference>
<comment type="pathway">
    <text evidence="2 9">Amino-acid biosynthesis; L-histidine biosynthesis; L-histidine from 5-phospho-alpha-D-ribose 1-diphosphate: step 1/9.</text>
</comment>
<dbReference type="GO" id="GO:0000105">
    <property type="term" value="P:L-histidine biosynthetic process"/>
    <property type="evidence" value="ECO:0007669"/>
    <property type="project" value="UniProtKB-UniRule"/>
</dbReference>
<dbReference type="NCBIfam" id="TIGR00443">
    <property type="entry name" value="hisZ_biosyn_reg"/>
    <property type="match status" value="1"/>
</dbReference>
<evidence type="ECO:0000256" key="2">
    <source>
        <dbReference type="ARBA" id="ARBA00004667"/>
    </source>
</evidence>
<keyword evidence="12" id="KW-0328">Glycosyltransferase</keyword>
<name>A0A430ALU9_9ENTE</name>
<dbReference type="InterPro" id="IPR045864">
    <property type="entry name" value="aa-tRNA-synth_II/BPL/LPL"/>
</dbReference>
<evidence type="ECO:0000256" key="1">
    <source>
        <dbReference type="ARBA" id="ARBA00004496"/>
    </source>
</evidence>
<dbReference type="InterPro" id="IPR041715">
    <property type="entry name" value="HisRS-like_core"/>
</dbReference>
<dbReference type="Proteomes" id="UP000287605">
    <property type="component" value="Unassembled WGS sequence"/>
</dbReference>
<dbReference type="Pfam" id="PF13393">
    <property type="entry name" value="tRNA-synt_His"/>
    <property type="match status" value="1"/>
</dbReference>
<evidence type="ECO:0000256" key="5">
    <source>
        <dbReference type="ARBA" id="ARBA00022490"/>
    </source>
</evidence>
<keyword evidence="12" id="KW-0808">Transferase</keyword>
<dbReference type="PANTHER" id="PTHR43707:SF6">
    <property type="entry name" value="ATP PHOSPHORIBOSYLTRANSFERASE REGULATORY SUBUNIT"/>
    <property type="match status" value="1"/>
</dbReference>
<dbReference type="GO" id="GO:0016757">
    <property type="term" value="F:glycosyltransferase activity"/>
    <property type="evidence" value="ECO:0007669"/>
    <property type="project" value="UniProtKB-KW"/>
</dbReference>
<evidence type="ECO:0000256" key="7">
    <source>
        <dbReference type="ARBA" id="ARBA00023102"/>
    </source>
</evidence>
<evidence type="ECO:0000313" key="13">
    <source>
        <dbReference type="Proteomes" id="UP000287605"/>
    </source>
</evidence>
<sequence>MKFYSPLGTRDYVLEEARLKKQLEREIDARLASWNYQEIETPTIEYYENYQVGFESLNEKALYKFIDEQGNLLSLRADMTIPIARVVAKKFRNAEMPLRFRYCASVFKVHEELTGKKNEISDCGVELLGLPKETGDLEVIICALDVLSTLENMTFILELGDSRFFNQICEKVEITDEEKNHLAKLVGEKQVTDLALYLEELALPEDYQVIINQLVWWNGKFDVLEKARKKIVDADLLRILDELAILYEQIDYLGYGDQVHIDLGKIGRLNYYTGIIFEAFVEGVGLRILSGGRYDQLLKKFGFDLPAVGFSIKVDQLLKKMESPAQPEPITIEYPQKLMLEALKKRQILSGQSPIELKINNQLTDIRVRGL</sequence>
<evidence type="ECO:0000256" key="6">
    <source>
        <dbReference type="ARBA" id="ARBA00022605"/>
    </source>
</evidence>
<dbReference type="EMBL" id="NGKA01000026">
    <property type="protein sequence ID" value="RSU09069.1"/>
    <property type="molecule type" value="Genomic_DNA"/>
</dbReference>
<keyword evidence="13" id="KW-1185">Reference proteome</keyword>
<dbReference type="OrthoDB" id="9800814at2"/>
<feature type="binding site" evidence="10">
    <location>
        <position position="126"/>
    </location>
    <ligand>
        <name>L-histidine</name>
        <dbReference type="ChEBI" id="CHEBI:57595"/>
    </ligand>
</feature>
<keyword evidence="7 9" id="KW-0368">Histidine biosynthesis</keyword>
<dbReference type="HAMAP" id="MF_00125">
    <property type="entry name" value="HisZ"/>
    <property type="match status" value="1"/>
</dbReference>
<comment type="subcellular location">
    <subcellularLocation>
        <location evidence="1 9">Cytoplasm</location>
    </subcellularLocation>
</comment>
<feature type="binding site" evidence="10">
    <location>
        <begin position="78"/>
        <end position="80"/>
    </location>
    <ligand>
        <name>L-histidine</name>
        <dbReference type="ChEBI" id="CHEBI:57595"/>
    </ligand>
</feature>
<comment type="similarity">
    <text evidence="3 9">Belongs to the class-II aminoacyl-tRNA synthetase family. HisZ subfamily.</text>
</comment>
<comment type="function">
    <text evidence="8 9">Required for the first step of histidine biosynthesis. May allow the feedback regulation of ATP phosphoribosyltransferase activity by histidine.</text>
</comment>
<dbReference type="CDD" id="cd00773">
    <property type="entry name" value="HisRS-like_core"/>
    <property type="match status" value="1"/>
</dbReference>
<dbReference type="RefSeq" id="WP_126810025.1">
    <property type="nucleotide sequence ID" value="NZ_NGKA01000026.1"/>
</dbReference>
<feature type="binding site" evidence="10">
    <location>
        <begin position="271"/>
        <end position="272"/>
    </location>
    <ligand>
        <name>L-histidine</name>
        <dbReference type="ChEBI" id="CHEBI:57595"/>
    </ligand>
</feature>
<evidence type="ECO:0000313" key="12">
    <source>
        <dbReference type="EMBL" id="RSU09069.1"/>
    </source>
</evidence>
<proteinExistence type="inferred from homology"/>
<dbReference type="GO" id="GO:0004821">
    <property type="term" value="F:histidine-tRNA ligase activity"/>
    <property type="evidence" value="ECO:0007669"/>
    <property type="project" value="TreeGrafter"/>
</dbReference>
<evidence type="ECO:0000256" key="10">
    <source>
        <dbReference type="PIRSR" id="PIRSR001549-1"/>
    </source>
</evidence>
<dbReference type="AlphaFoldDB" id="A0A430ALU9"/>
<dbReference type="UniPathway" id="UPA00031">
    <property type="reaction ID" value="UER00006"/>
</dbReference>
<dbReference type="PIRSF" id="PIRSF001549">
    <property type="entry name" value="His-tRNA_synth"/>
    <property type="match status" value="1"/>
</dbReference>
<comment type="caution">
    <text evidence="12">The sequence shown here is derived from an EMBL/GenBank/DDBJ whole genome shotgun (WGS) entry which is preliminary data.</text>
</comment>
<dbReference type="InterPro" id="IPR004517">
    <property type="entry name" value="HisZ"/>
</dbReference>
<dbReference type="SUPFAM" id="SSF55681">
    <property type="entry name" value="Class II aaRS and biotin synthetases"/>
    <property type="match status" value="1"/>
</dbReference>
<dbReference type="GO" id="GO:0140096">
    <property type="term" value="F:catalytic activity, acting on a protein"/>
    <property type="evidence" value="ECO:0007669"/>
    <property type="project" value="UniProtKB-ARBA"/>
</dbReference>
<dbReference type="InterPro" id="IPR004516">
    <property type="entry name" value="HisRS/HisZ"/>
</dbReference>
<evidence type="ECO:0000256" key="8">
    <source>
        <dbReference type="ARBA" id="ARBA00025246"/>
    </source>
</evidence>
<feature type="domain" description="Class II Histidinyl-tRNA synthetase (HisRS)-like catalytic core" evidence="11">
    <location>
        <begin position="8"/>
        <end position="317"/>
    </location>
</feature>
<keyword evidence="5 9" id="KW-0963">Cytoplasm</keyword>
<dbReference type="PANTHER" id="PTHR43707">
    <property type="entry name" value="HISTIDYL-TRNA SYNTHETASE"/>
    <property type="match status" value="1"/>
</dbReference>
<organism evidence="12 13">
    <name type="scientific">Vagococcus elongatus</name>
    <dbReference type="NCBI Taxonomy" id="180344"/>
    <lineage>
        <taxon>Bacteria</taxon>
        <taxon>Bacillati</taxon>
        <taxon>Bacillota</taxon>
        <taxon>Bacilli</taxon>
        <taxon>Lactobacillales</taxon>
        <taxon>Enterococcaceae</taxon>
        <taxon>Vagococcus</taxon>
    </lineage>
</organism>
<gene>
    <name evidence="9" type="primary">hisZ</name>
    <name evidence="12" type="ORF">CBF29_12305</name>
</gene>
<comment type="subunit">
    <text evidence="9">Heteromultimer composed of HisG and HisZ subunits.</text>
</comment>
<dbReference type="Gene3D" id="3.30.930.10">
    <property type="entry name" value="Bira Bifunctional Protein, Domain 2"/>
    <property type="match status" value="1"/>
</dbReference>
<keyword evidence="6 9" id="KW-0028">Amino-acid biosynthesis</keyword>
<evidence type="ECO:0000256" key="4">
    <source>
        <dbReference type="ARBA" id="ARBA00020397"/>
    </source>
</evidence>
<reference evidence="12 13" key="1">
    <citation type="submission" date="2017-05" db="EMBL/GenBank/DDBJ databases">
        <title>Vagococcus spp. assemblies.</title>
        <authorList>
            <person name="Gulvik C.A."/>
        </authorList>
    </citation>
    <scope>NUCLEOTIDE SEQUENCE [LARGE SCALE GENOMIC DNA]</scope>
    <source>
        <strain evidence="12 13">CCUG 51432</strain>
    </source>
</reference>
<protein>
    <recommendedName>
        <fullName evidence="4 9">ATP phosphoribosyltransferase regulatory subunit</fullName>
    </recommendedName>
</protein>
<evidence type="ECO:0000259" key="11">
    <source>
        <dbReference type="Pfam" id="PF13393"/>
    </source>
</evidence>
<comment type="miscellaneous">
    <text evidence="9">This function is generally fulfilled by the C-terminal part of HisG, which is missing in some bacteria such as this one.</text>
</comment>
<evidence type="ECO:0000256" key="9">
    <source>
        <dbReference type="HAMAP-Rule" id="MF_00125"/>
    </source>
</evidence>
<dbReference type="GO" id="GO:0006427">
    <property type="term" value="P:histidyl-tRNA aminoacylation"/>
    <property type="evidence" value="ECO:0007669"/>
    <property type="project" value="TreeGrafter"/>
</dbReference>
<evidence type="ECO:0000256" key="3">
    <source>
        <dbReference type="ARBA" id="ARBA00005539"/>
    </source>
</evidence>